<dbReference type="Pfam" id="PF00593">
    <property type="entry name" value="TonB_dep_Rec_b-barrel"/>
    <property type="match status" value="1"/>
</dbReference>
<keyword evidence="10" id="KW-0732">Signal</keyword>
<dbReference type="InterPro" id="IPR036942">
    <property type="entry name" value="Beta-barrel_TonB_sf"/>
</dbReference>
<dbReference type="Pfam" id="PF07715">
    <property type="entry name" value="Plug"/>
    <property type="match status" value="1"/>
</dbReference>
<evidence type="ECO:0000256" key="5">
    <source>
        <dbReference type="ARBA" id="ARBA00023077"/>
    </source>
</evidence>
<dbReference type="InterPro" id="IPR039426">
    <property type="entry name" value="TonB-dep_rcpt-like"/>
</dbReference>
<feature type="domain" description="TonB-dependent receptor-like beta-barrel" evidence="11">
    <location>
        <begin position="395"/>
        <end position="865"/>
    </location>
</feature>
<evidence type="ECO:0000256" key="1">
    <source>
        <dbReference type="ARBA" id="ARBA00004571"/>
    </source>
</evidence>
<keyword evidence="5 9" id="KW-0798">TonB box</keyword>
<reference evidence="13 14" key="1">
    <citation type="submission" date="2019-08" db="EMBL/GenBank/DDBJ databases">
        <title>Professor.</title>
        <authorList>
            <person name="Park J.S."/>
        </authorList>
    </citation>
    <scope>NUCLEOTIDE SEQUENCE [LARGE SCALE GENOMIC DNA]</scope>
    <source>
        <strain evidence="13 14">176CP5-101</strain>
    </source>
</reference>
<comment type="caution">
    <text evidence="13">The sequence shown here is derived from an EMBL/GenBank/DDBJ whole genome shotgun (WGS) entry which is preliminary data.</text>
</comment>
<proteinExistence type="inferred from homology"/>
<evidence type="ECO:0000256" key="8">
    <source>
        <dbReference type="PROSITE-ProRule" id="PRU01360"/>
    </source>
</evidence>
<feature type="signal peptide" evidence="10">
    <location>
        <begin position="1"/>
        <end position="23"/>
    </location>
</feature>
<protein>
    <submittedName>
        <fullName evidence="13">TonB-dependent receptor</fullName>
    </submittedName>
</protein>
<dbReference type="Gene3D" id="2.60.40.1120">
    <property type="entry name" value="Carboxypeptidase-like, regulatory domain"/>
    <property type="match status" value="1"/>
</dbReference>
<comment type="similarity">
    <text evidence="8 9">Belongs to the TonB-dependent receptor family.</text>
</comment>
<dbReference type="Gene3D" id="2.40.170.20">
    <property type="entry name" value="TonB-dependent receptor, beta-barrel domain"/>
    <property type="match status" value="1"/>
</dbReference>
<dbReference type="PROSITE" id="PS52016">
    <property type="entry name" value="TONB_DEPENDENT_REC_3"/>
    <property type="match status" value="1"/>
</dbReference>
<dbReference type="Gene3D" id="2.170.130.10">
    <property type="entry name" value="TonB-dependent receptor, plug domain"/>
    <property type="match status" value="1"/>
</dbReference>
<feature type="domain" description="TonB-dependent receptor plug" evidence="12">
    <location>
        <begin position="115"/>
        <end position="242"/>
    </location>
</feature>
<keyword evidence="3 8" id="KW-1134">Transmembrane beta strand</keyword>
<dbReference type="InterPro" id="IPR012910">
    <property type="entry name" value="Plug_dom"/>
</dbReference>
<dbReference type="InterPro" id="IPR000531">
    <property type="entry name" value="Beta-barrel_TonB"/>
</dbReference>
<name>A0A5C8V8T4_9FLAO</name>
<dbReference type="InterPro" id="IPR037066">
    <property type="entry name" value="Plug_dom_sf"/>
</dbReference>
<dbReference type="SUPFAM" id="SSF49464">
    <property type="entry name" value="Carboxypeptidase regulatory domain-like"/>
    <property type="match status" value="1"/>
</dbReference>
<dbReference type="GO" id="GO:0009279">
    <property type="term" value="C:cell outer membrane"/>
    <property type="evidence" value="ECO:0007669"/>
    <property type="project" value="UniProtKB-SubCell"/>
</dbReference>
<dbReference type="NCBIfam" id="TIGR04056">
    <property type="entry name" value="OMP_RagA_SusC"/>
    <property type="match status" value="1"/>
</dbReference>
<evidence type="ECO:0000256" key="7">
    <source>
        <dbReference type="ARBA" id="ARBA00023237"/>
    </source>
</evidence>
<keyword evidence="4 8" id="KW-0812">Transmembrane</keyword>
<dbReference type="FunFam" id="2.170.130.10:FF:000008">
    <property type="entry name" value="SusC/RagA family TonB-linked outer membrane protein"/>
    <property type="match status" value="1"/>
</dbReference>
<evidence type="ECO:0000259" key="11">
    <source>
        <dbReference type="Pfam" id="PF00593"/>
    </source>
</evidence>
<dbReference type="InterPro" id="IPR023996">
    <property type="entry name" value="TonB-dep_OMP_SusC/RagA"/>
</dbReference>
<keyword evidence="14" id="KW-1185">Reference proteome</keyword>
<evidence type="ECO:0000256" key="2">
    <source>
        <dbReference type="ARBA" id="ARBA00022448"/>
    </source>
</evidence>
<evidence type="ECO:0000313" key="14">
    <source>
        <dbReference type="Proteomes" id="UP000321456"/>
    </source>
</evidence>
<evidence type="ECO:0000259" key="12">
    <source>
        <dbReference type="Pfam" id="PF07715"/>
    </source>
</evidence>
<keyword evidence="7 8" id="KW-0998">Cell outer membrane</keyword>
<evidence type="ECO:0000256" key="9">
    <source>
        <dbReference type="RuleBase" id="RU003357"/>
    </source>
</evidence>
<dbReference type="AlphaFoldDB" id="A0A5C8V8T4"/>
<evidence type="ECO:0000256" key="6">
    <source>
        <dbReference type="ARBA" id="ARBA00023136"/>
    </source>
</evidence>
<evidence type="ECO:0000256" key="10">
    <source>
        <dbReference type="SAM" id="SignalP"/>
    </source>
</evidence>
<dbReference type="InterPro" id="IPR023997">
    <property type="entry name" value="TonB-dep_OMP_SusC/RagA_CS"/>
</dbReference>
<dbReference type="FunFam" id="2.60.40.1120:FF:000003">
    <property type="entry name" value="Outer membrane protein Omp121"/>
    <property type="match status" value="1"/>
</dbReference>
<dbReference type="RefSeq" id="WP_147742712.1">
    <property type="nucleotide sequence ID" value="NZ_VRUR01000001.1"/>
</dbReference>
<comment type="subcellular location">
    <subcellularLocation>
        <location evidence="1 8">Cell outer membrane</location>
        <topology evidence="1 8">Multi-pass membrane protein</topology>
    </subcellularLocation>
</comment>
<dbReference type="SUPFAM" id="SSF56935">
    <property type="entry name" value="Porins"/>
    <property type="match status" value="1"/>
</dbReference>
<dbReference type="NCBIfam" id="TIGR04057">
    <property type="entry name" value="SusC_RagA_signa"/>
    <property type="match status" value="1"/>
</dbReference>
<sequence>MKITLLKSFLLLGAFLCLGIAQAQTVSGTVSDANGPLPGASVVVKGTTNGTQTDFDGNYTINDVAADAVIVFSYIGFSSQEIAVNGQTTINVVLQEDANELDEVVVVGYGTQTRRTSVGAVESVKAEEFNKGVIVNPQQLIQGKTAGVQISATSGEPGAAVNVRIRGTASVRANNNPLYVVDGIPLSGASTSAGTGGGNTDIGSAASLDPLSFLNPNDIASIDILKDASATAIYGSRGANGVVLITTKSGRSQKGVLEFSSTYSVGWIPNQVDLLSADQFLQAQSDLGATGQDFGARNDWQDEIYRSSFTQNYNLSYGAGNENGNFRLSFGYQDQEGEVEDSTFDRLTARFNATQRFFDDKLQIETQATISNIEAQRPPISDDPNARGDLLSTVWAFNPTRPAFNPDGSFNQPTFETRNPLAVLGLSRNISSTLRALINLGVQYRFTDNLRFKTQIGLDKSTSSANSAISSLFNSSPTLGLGRATLNEFDLTNTTWESYFNWNKGWGENDNRLDLTLGHSYQEFVNENIFLAATGFRTNDLFQMVNNIASASVFAANSALSRDELQSFFFRSNYSLKGKFNFSGTVRIDGSSRFGDNNRYGTFGAVGASWALSEEDWFPEFFDTFKLRVAYGVTGNQEGLGSNQFSARSRFGEDNGNNTGRNDAGGIDNGGTFTPAGQGPVAFNNPDLKWEENAQTNIGIDFGFLDNKISGSLEFYNRTTSDFILQIQSAQPAVQPFFFQNIDGDIVNKGVELNLNVAPVETEDFSWDFNFNIGYNDNNLENYDGPALDTGQINGPGLTGAFAQRIANDQPLFSFFVREWQGLDDQGGNIFANNGSQVFIGESALPDVTMGITQNFRLKNWDLSLFFNGQFGQSIYSNNRNAFFTIGNLSQGRNVTADVLPFIGVENPFNPAEVSSRFLEDGSFLRLQNITLGHNFDLSENSIFSSLRVFANAQNVFVITDYSGQDPEVSINRAIGNVPSLGIDLTAFPRPTTLSIGFNASF</sequence>
<evidence type="ECO:0000256" key="4">
    <source>
        <dbReference type="ARBA" id="ARBA00022692"/>
    </source>
</evidence>
<dbReference type="EMBL" id="VRUR01000001">
    <property type="protein sequence ID" value="TXN38121.1"/>
    <property type="molecule type" value="Genomic_DNA"/>
</dbReference>
<keyword evidence="2 8" id="KW-0813">Transport</keyword>
<evidence type="ECO:0000256" key="3">
    <source>
        <dbReference type="ARBA" id="ARBA00022452"/>
    </source>
</evidence>
<gene>
    <name evidence="13" type="ORF">FVB32_07450</name>
</gene>
<evidence type="ECO:0000313" key="13">
    <source>
        <dbReference type="EMBL" id="TXN38121.1"/>
    </source>
</evidence>
<dbReference type="InterPro" id="IPR008969">
    <property type="entry name" value="CarboxyPept-like_regulatory"/>
</dbReference>
<dbReference type="Pfam" id="PF13715">
    <property type="entry name" value="CarbopepD_reg_2"/>
    <property type="match status" value="1"/>
</dbReference>
<keyword evidence="13" id="KW-0675">Receptor</keyword>
<accession>A0A5C8V8T4</accession>
<keyword evidence="6 8" id="KW-0472">Membrane</keyword>
<organism evidence="13 14">
    <name type="scientific">Flagellimonas hymeniacidonis</name>
    <dbReference type="NCBI Taxonomy" id="2603628"/>
    <lineage>
        <taxon>Bacteria</taxon>
        <taxon>Pseudomonadati</taxon>
        <taxon>Bacteroidota</taxon>
        <taxon>Flavobacteriia</taxon>
        <taxon>Flavobacteriales</taxon>
        <taxon>Flavobacteriaceae</taxon>
        <taxon>Flagellimonas</taxon>
    </lineage>
</organism>
<feature type="chain" id="PRO_5022662474" evidence="10">
    <location>
        <begin position="24"/>
        <end position="1002"/>
    </location>
</feature>
<dbReference type="Proteomes" id="UP000321456">
    <property type="component" value="Unassembled WGS sequence"/>
</dbReference>